<evidence type="ECO:0000313" key="2">
    <source>
        <dbReference type="Proteomes" id="UP001642406"/>
    </source>
</evidence>
<dbReference type="Proteomes" id="UP001642406">
    <property type="component" value="Unassembled WGS sequence"/>
</dbReference>
<feature type="non-terminal residue" evidence="1">
    <location>
        <position position="58"/>
    </location>
</feature>
<sequence>PTTSTAMLLNRQILMDLLIILMTRKYSSTIMVDIKRMPQLATGRSKNRYSTCSTTSKW</sequence>
<evidence type="ECO:0000313" key="1">
    <source>
        <dbReference type="EMBL" id="CAK7237984.1"/>
    </source>
</evidence>
<accession>A0ABP0D0Q0</accession>
<dbReference type="EMBL" id="CAWUHC010000236">
    <property type="protein sequence ID" value="CAK7237984.1"/>
    <property type="molecule type" value="Genomic_DNA"/>
</dbReference>
<gene>
    <name evidence="1" type="ORF">SBRCBS47491_010232</name>
</gene>
<feature type="non-terminal residue" evidence="1">
    <location>
        <position position="1"/>
    </location>
</feature>
<comment type="caution">
    <text evidence="1">The sequence shown here is derived from an EMBL/GenBank/DDBJ whole genome shotgun (WGS) entry which is preliminary data.</text>
</comment>
<protein>
    <submittedName>
        <fullName evidence="1">Uncharacterized protein</fullName>
    </submittedName>
</protein>
<name>A0ABP0D0Q0_9PEZI</name>
<keyword evidence="2" id="KW-1185">Reference proteome</keyword>
<reference evidence="1 2" key="1">
    <citation type="submission" date="2024-01" db="EMBL/GenBank/DDBJ databases">
        <authorList>
            <person name="Allen C."/>
            <person name="Tagirdzhanova G."/>
        </authorList>
    </citation>
    <scope>NUCLEOTIDE SEQUENCE [LARGE SCALE GENOMIC DNA]</scope>
</reference>
<organism evidence="1 2">
    <name type="scientific">Sporothrix bragantina</name>
    <dbReference type="NCBI Taxonomy" id="671064"/>
    <lineage>
        <taxon>Eukaryota</taxon>
        <taxon>Fungi</taxon>
        <taxon>Dikarya</taxon>
        <taxon>Ascomycota</taxon>
        <taxon>Pezizomycotina</taxon>
        <taxon>Sordariomycetes</taxon>
        <taxon>Sordariomycetidae</taxon>
        <taxon>Ophiostomatales</taxon>
        <taxon>Ophiostomataceae</taxon>
        <taxon>Sporothrix</taxon>
    </lineage>
</organism>
<proteinExistence type="predicted"/>